<dbReference type="SUPFAM" id="SSF53756">
    <property type="entry name" value="UDP-Glycosyltransferase/glycogen phosphorylase"/>
    <property type="match status" value="1"/>
</dbReference>
<dbReference type="AlphaFoldDB" id="A0A919UIX1"/>
<dbReference type="Gene3D" id="3.40.50.2000">
    <property type="entry name" value="Glycogen Phosphorylase B"/>
    <property type="match status" value="2"/>
</dbReference>
<organism evidence="5 6">
    <name type="scientific">Demequina activiva</name>
    <dbReference type="NCBI Taxonomy" id="1582364"/>
    <lineage>
        <taxon>Bacteria</taxon>
        <taxon>Bacillati</taxon>
        <taxon>Actinomycetota</taxon>
        <taxon>Actinomycetes</taxon>
        <taxon>Micrococcales</taxon>
        <taxon>Demequinaceae</taxon>
        <taxon>Demequina</taxon>
    </lineage>
</organism>
<accession>A0A919UIX1</accession>
<evidence type="ECO:0000256" key="3">
    <source>
        <dbReference type="ARBA" id="ARBA00022679"/>
    </source>
</evidence>
<dbReference type="PANTHER" id="PTHR45947">
    <property type="entry name" value="SULFOQUINOVOSYL TRANSFERASE SQD2"/>
    <property type="match status" value="1"/>
</dbReference>
<comment type="caution">
    <text evidence="5">The sequence shown here is derived from an EMBL/GenBank/DDBJ whole genome shotgun (WGS) entry which is preliminary data.</text>
</comment>
<gene>
    <name evidence="5" type="ORF">Dac01nite_05380</name>
</gene>
<evidence type="ECO:0000259" key="4">
    <source>
        <dbReference type="Pfam" id="PF13579"/>
    </source>
</evidence>
<dbReference type="GO" id="GO:1901137">
    <property type="term" value="P:carbohydrate derivative biosynthetic process"/>
    <property type="evidence" value="ECO:0007669"/>
    <property type="project" value="UniProtKB-ARBA"/>
</dbReference>
<name>A0A919UIX1_9MICO</name>
<keyword evidence="6" id="KW-1185">Reference proteome</keyword>
<proteinExistence type="predicted"/>
<evidence type="ECO:0000256" key="1">
    <source>
        <dbReference type="ARBA" id="ARBA00021292"/>
    </source>
</evidence>
<keyword evidence="3" id="KW-0808">Transferase</keyword>
<sequence>MLAGLRVTILGLNYSPEPTGIALYTAGLAEYLAQQGDSVTVVTAHPHYPAWRRFEGYGGWSSWERDADVDVHRVSHLIPRPPRGWRRLVSEITFGLRGVTAGWRSPDAIVLVSPALFATAMAMARAVLLRTPRVVWVQDLYSQGMAETGEGGRLARRASAAIEGWTLRRASRVVAIHAAMAARIVTDLRVPAGRVSVIANWSHLTASPLTRDEARTALGWSRDEFVVLHAGNMGRKQGLENVVEAAGALEGRDTPTRFVLMGDGSERARLEESSLGMECIRFLDPVGRADFSTALAAADVLLVNELAGVSEMAVPSKMTSYFAAGRPVIAAVDPDGIVASIVDQASAGIIVPSARPLDLAQAVERLRMDEAARERLAGAAISHWAAAMSPGASLEEWARLLREAARPGGDRL</sequence>
<dbReference type="Pfam" id="PF13579">
    <property type="entry name" value="Glyco_trans_4_4"/>
    <property type="match status" value="1"/>
</dbReference>
<evidence type="ECO:0000256" key="2">
    <source>
        <dbReference type="ARBA" id="ARBA00022676"/>
    </source>
</evidence>
<dbReference type="Pfam" id="PF13692">
    <property type="entry name" value="Glyco_trans_1_4"/>
    <property type="match status" value="1"/>
</dbReference>
<evidence type="ECO:0000313" key="6">
    <source>
        <dbReference type="Proteomes" id="UP000652354"/>
    </source>
</evidence>
<evidence type="ECO:0000313" key="5">
    <source>
        <dbReference type="EMBL" id="GIG53786.1"/>
    </source>
</evidence>
<dbReference type="InterPro" id="IPR050194">
    <property type="entry name" value="Glycosyltransferase_grp1"/>
</dbReference>
<keyword evidence="2" id="KW-0328">Glycosyltransferase</keyword>
<reference evidence="5" key="1">
    <citation type="submission" date="2021-01" db="EMBL/GenBank/DDBJ databases">
        <title>Whole genome shotgun sequence of Demequina activiva NBRC 110675.</title>
        <authorList>
            <person name="Komaki H."/>
            <person name="Tamura T."/>
        </authorList>
    </citation>
    <scope>NUCLEOTIDE SEQUENCE</scope>
    <source>
        <strain evidence="5">NBRC 110675</strain>
    </source>
</reference>
<dbReference type="Proteomes" id="UP000652354">
    <property type="component" value="Unassembled WGS sequence"/>
</dbReference>
<dbReference type="GO" id="GO:0016758">
    <property type="term" value="F:hexosyltransferase activity"/>
    <property type="evidence" value="ECO:0007669"/>
    <property type="project" value="TreeGrafter"/>
</dbReference>
<protein>
    <recommendedName>
        <fullName evidence="1">D-inositol 3-phosphate glycosyltransferase</fullName>
    </recommendedName>
</protein>
<dbReference type="PANTHER" id="PTHR45947:SF3">
    <property type="entry name" value="SULFOQUINOVOSYL TRANSFERASE SQD2"/>
    <property type="match status" value="1"/>
</dbReference>
<dbReference type="InterPro" id="IPR028098">
    <property type="entry name" value="Glyco_trans_4-like_N"/>
</dbReference>
<dbReference type="RefSeq" id="WP_203653210.1">
    <property type="nucleotide sequence ID" value="NZ_BONR01000001.1"/>
</dbReference>
<dbReference type="CDD" id="cd03794">
    <property type="entry name" value="GT4_WbuB-like"/>
    <property type="match status" value="1"/>
</dbReference>
<feature type="domain" description="Glycosyltransferase subfamily 4-like N-terminal" evidence="4">
    <location>
        <begin position="19"/>
        <end position="201"/>
    </location>
</feature>
<dbReference type="EMBL" id="BONR01000001">
    <property type="protein sequence ID" value="GIG53786.1"/>
    <property type="molecule type" value="Genomic_DNA"/>
</dbReference>